<dbReference type="OrthoDB" id="263508at2759"/>
<comment type="caution">
    <text evidence="1">The sequence shown here is derived from an EMBL/GenBank/DDBJ whole genome shotgun (WGS) entry which is preliminary data.</text>
</comment>
<dbReference type="RefSeq" id="XP_067689106.1">
    <property type="nucleotide sequence ID" value="XM_067833003.1"/>
</dbReference>
<proteinExistence type="predicted"/>
<name>A0A836K8W4_LEIEN</name>
<dbReference type="KEGG" id="lenr:94168513"/>
<dbReference type="AlphaFoldDB" id="A0A836K8W4"/>
<dbReference type="GeneID" id="94168513"/>
<gene>
    <name evidence="1" type="ORF">CUR178_01228</name>
</gene>
<dbReference type="EMBL" id="JAFHKP010000035">
    <property type="protein sequence ID" value="KAG5467584.1"/>
    <property type="molecule type" value="Genomic_DNA"/>
</dbReference>
<accession>A0A836K8W4</accession>
<sequence length="239" mass="25900">MSASGAPNAASHAEEYALWGERIRLLFSCPPSYVETSLHENPFERHSCCVPSHLSDVAPAAESPARSEATLRTPFRSAADTALVASAGACGAYPDEELFPACFYARLLQSQGSAASMPSDALPGSASVTTLLQTQKLRVDEDDMAKRLGERLRERAALVRKSLHRLRTVPPSSLLSPFCDPKVEKQQAQLHSELTAFLLEVRRENLASVQLRHQLQRSRALHHQLGGVAASADSLPHAA</sequence>
<organism evidence="1 2">
    <name type="scientific">Leishmania enriettii</name>
    <dbReference type="NCBI Taxonomy" id="5663"/>
    <lineage>
        <taxon>Eukaryota</taxon>
        <taxon>Discoba</taxon>
        <taxon>Euglenozoa</taxon>
        <taxon>Kinetoplastea</taxon>
        <taxon>Metakinetoplastina</taxon>
        <taxon>Trypanosomatida</taxon>
        <taxon>Trypanosomatidae</taxon>
        <taxon>Leishmaniinae</taxon>
        <taxon>Leishmania</taxon>
    </lineage>
</organism>
<protein>
    <submittedName>
        <fullName evidence="1">Uncharacterized protein</fullName>
    </submittedName>
</protein>
<evidence type="ECO:0000313" key="2">
    <source>
        <dbReference type="Proteomes" id="UP000674179"/>
    </source>
</evidence>
<reference evidence="1 2" key="1">
    <citation type="submission" date="2021-02" db="EMBL/GenBank/DDBJ databases">
        <title>Leishmania (Mundinia) enrietti genome sequencing and assembly.</title>
        <authorList>
            <person name="Almutairi H."/>
            <person name="Gatherer D."/>
        </authorList>
    </citation>
    <scope>NUCLEOTIDE SEQUENCE [LARGE SCALE GENOMIC DNA]</scope>
    <source>
        <strain evidence="1">CUR178</strain>
    </source>
</reference>
<dbReference type="Proteomes" id="UP000674179">
    <property type="component" value="Chromosome 35"/>
</dbReference>
<keyword evidence="2" id="KW-1185">Reference proteome</keyword>
<evidence type="ECO:0000313" key="1">
    <source>
        <dbReference type="EMBL" id="KAG5467584.1"/>
    </source>
</evidence>